<feature type="domain" description="Methyl-accepting transducer" evidence="6">
    <location>
        <begin position="306"/>
        <end position="601"/>
    </location>
</feature>
<feature type="transmembrane region" description="Helical" evidence="5">
    <location>
        <begin position="228"/>
        <end position="248"/>
    </location>
</feature>
<dbReference type="FunFam" id="1.10.287.950:FF:000001">
    <property type="entry name" value="Methyl-accepting chemotaxis sensory transducer"/>
    <property type="match status" value="1"/>
</dbReference>
<evidence type="ECO:0000259" key="6">
    <source>
        <dbReference type="PROSITE" id="PS50111"/>
    </source>
</evidence>
<evidence type="ECO:0000256" key="1">
    <source>
        <dbReference type="ARBA" id="ARBA00022481"/>
    </source>
</evidence>
<organism evidence="8 9">
    <name type="scientific">SAR324 cluster bacterium</name>
    <dbReference type="NCBI Taxonomy" id="2024889"/>
    <lineage>
        <taxon>Bacteria</taxon>
        <taxon>Deltaproteobacteria</taxon>
        <taxon>SAR324 cluster</taxon>
    </lineage>
</organism>
<protein>
    <recommendedName>
        <fullName evidence="10">Methyl-accepting chemotaxis protein</fullName>
    </recommendedName>
</protein>
<evidence type="ECO:0000313" key="9">
    <source>
        <dbReference type="Proteomes" id="UP000218113"/>
    </source>
</evidence>
<dbReference type="InterPro" id="IPR051310">
    <property type="entry name" value="MCP_chemotaxis"/>
</dbReference>
<comment type="similarity">
    <text evidence="2">Belongs to the methyl-accepting chemotaxis (MCP) protein family.</text>
</comment>
<dbReference type="SMART" id="SM00283">
    <property type="entry name" value="MA"/>
    <property type="match status" value="1"/>
</dbReference>
<feature type="transmembrane region" description="Helical" evidence="5">
    <location>
        <begin position="20"/>
        <end position="38"/>
    </location>
</feature>
<dbReference type="Pfam" id="PF00672">
    <property type="entry name" value="HAMP"/>
    <property type="match status" value="1"/>
</dbReference>
<evidence type="ECO:0000313" key="8">
    <source>
        <dbReference type="EMBL" id="PCI22243.1"/>
    </source>
</evidence>
<feature type="region of interest" description="Disordered" evidence="4">
    <location>
        <begin position="330"/>
        <end position="368"/>
    </location>
</feature>
<evidence type="ECO:0008006" key="10">
    <source>
        <dbReference type="Google" id="ProtNLM"/>
    </source>
</evidence>
<evidence type="ECO:0000259" key="7">
    <source>
        <dbReference type="PROSITE" id="PS50885"/>
    </source>
</evidence>
<dbReference type="GO" id="GO:0005886">
    <property type="term" value="C:plasma membrane"/>
    <property type="evidence" value="ECO:0007669"/>
    <property type="project" value="TreeGrafter"/>
</dbReference>
<dbReference type="AlphaFoldDB" id="A0A2A4SLE9"/>
<name>A0A2A4SLE9_9DELT</name>
<feature type="domain" description="HAMP" evidence="7">
    <location>
        <begin position="249"/>
        <end position="301"/>
    </location>
</feature>
<feature type="compositionally biased region" description="Polar residues" evidence="4">
    <location>
        <begin position="623"/>
        <end position="640"/>
    </location>
</feature>
<gene>
    <name evidence="8" type="ORF">COB67_13550</name>
</gene>
<dbReference type="GO" id="GO:0006935">
    <property type="term" value="P:chemotaxis"/>
    <property type="evidence" value="ECO:0007669"/>
    <property type="project" value="TreeGrafter"/>
</dbReference>
<comment type="caution">
    <text evidence="8">The sequence shown here is derived from an EMBL/GenBank/DDBJ whole genome shotgun (WGS) entry which is preliminary data.</text>
</comment>
<keyword evidence="1" id="KW-0488">Methylation</keyword>
<keyword evidence="3" id="KW-0807">Transducer</keyword>
<evidence type="ECO:0000256" key="5">
    <source>
        <dbReference type="SAM" id="Phobius"/>
    </source>
</evidence>
<dbReference type="SUPFAM" id="SSF58104">
    <property type="entry name" value="Methyl-accepting chemotaxis protein (MCP) signaling domain"/>
    <property type="match status" value="1"/>
</dbReference>
<dbReference type="InterPro" id="IPR003660">
    <property type="entry name" value="HAMP_dom"/>
</dbReference>
<proteinExistence type="inferred from homology"/>
<dbReference type="GO" id="GO:0007165">
    <property type="term" value="P:signal transduction"/>
    <property type="evidence" value="ECO:0007669"/>
    <property type="project" value="UniProtKB-KW"/>
</dbReference>
<dbReference type="InterPro" id="IPR004089">
    <property type="entry name" value="MCPsignal_dom"/>
</dbReference>
<evidence type="ECO:0000256" key="3">
    <source>
        <dbReference type="PROSITE-ProRule" id="PRU00284"/>
    </source>
</evidence>
<dbReference type="PROSITE" id="PS50885">
    <property type="entry name" value="HAMP"/>
    <property type="match status" value="1"/>
</dbReference>
<evidence type="ECO:0000256" key="2">
    <source>
        <dbReference type="ARBA" id="ARBA00029447"/>
    </source>
</evidence>
<dbReference type="Pfam" id="PF00015">
    <property type="entry name" value="MCPsignal"/>
    <property type="match status" value="1"/>
</dbReference>
<keyword evidence="5" id="KW-0812">Transmembrane</keyword>
<reference evidence="9" key="1">
    <citation type="submission" date="2017-08" db="EMBL/GenBank/DDBJ databases">
        <title>A dynamic microbial community with high functional redundancy inhabits the cold, oxic subseafloor aquifer.</title>
        <authorList>
            <person name="Tully B.J."/>
            <person name="Wheat C.G."/>
            <person name="Glazer B.T."/>
            <person name="Huber J.A."/>
        </authorList>
    </citation>
    <scope>NUCLEOTIDE SEQUENCE [LARGE SCALE GENOMIC DNA]</scope>
</reference>
<feature type="region of interest" description="Disordered" evidence="4">
    <location>
        <begin position="621"/>
        <end position="662"/>
    </location>
</feature>
<keyword evidence="5" id="KW-0472">Membrane</keyword>
<feature type="compositionally biased region" description="Low complexity" evidence="4">
    <location>
        <begin position="331"/>
        <end position="361"/>
    </location>
</feature>
<dbReference type="Proteomes" id="UP000218113">
    <property type="component" value="Unassembled WGS sequence"/>
</dbReference>
<sequence length="662" mass="72927">MEIAVKLYHLELGIRSKVLIMNLVLVLLMSAPLFYSYVQLQSIEDKISEQNQIVERLSRVITESDQVILNQNAAIKDLEVINNAIESFGTVREWYADLTTTSLMASEDKAEEAFEVMQTHLAAFKEREPEKVALIIEKVSLFGEKMGEATDAYADGIRVRGNKLTAEARVLADEATSLIQEIATPPQKHAEESIRLVLEHNQSLKKFGKSVRQAGEENFVQLETLIRISFLVSSGIFLLAMLISYLFASTLTKPIRIIVQAINEIAQGDLTKRIIVSSKDEIGKLAVEFNKFISHLQDSIAQTKESAHDIALSADQIATGNQNLASRTELQASSQEETAAAMEEMTATTQQNAENADQANNLSKRTKSLAESGAKNLQEVVEQTIEENLEILSNVRSNNQQVFEQIQVFNQELVRAMQDIKKSSTKISGIITVINDIAFQTNLLALNASVEAARAGEHGRGFAVVAAEVRKLAHRSAKASKKIGQLIDESLRQVNHGTGLTEQSKQTLQQMLTDAEAILDTLETTSEKKLRDLGGQVEVNLTQIIDAVAEVAEMFENISAASSEQAHGIGQVNVALGEMDQVTQQNAALVEETATSSQEMVEKARDMIDFMSLFIVSEEKGTTLEQSTSRPPEITKSSGNIPLASRESLSPRNQEEVLPDFE</sequence>
<dbReference type="EMBL" id="NVSR01000164">
    <property type="protein sequence ID" value="PCI22243.1"/>
    <property type="molecule type" value="Genomic_DNA"/>
</dbReference>
<dbReference type="CDD" id="cd11386">
    <property type="entry name" value="MCP_signal"/>
    <property type="match status" value="1"/>
</dbReference>
<accession>A0A2A4SLE9</accession>
<dbReference type="PANTHER" id="PTHR43531:SF14">
    <property type="entry name" value="METHYL-ACCEPTING CHEMOTAXIS PROTEIN I-RELATED"/>
    <property type="match status" value="1"/>
</dbReference>
<dbReference type="SMART" id="SM00304">
    <property type="entry name" value="HAMP"/>
    <property type="match status" value="1"/>
</dbReference>
<evidence type="ECO:0000256" key="4">
    <source>
        <dbReference type="SAM" id="MobiDB-lite"/>
    </source>
</evidence>
<keyword evidence="5" id="KW-1133">Transmembrane helix</keyword>
<dbReference type="PANTHER" id="PTHR43531">
    <property type="entry name" value="PROTEIN ICFG"/>
    <property type="match status" value="1"/>
</dbReference>
<dbReference type="CDD" id="cd06225">
    <property type="entry name" value="HAMP"/>
    <property type="match status" value="1"/>
</dbReference>
<dbReference type="GO" id="GO:0004888">
    <property type="term" value="F:transmembrane signaling receptor activity"/>
    <property type="evidence" value="ECO:0007669"/>
    <property type="project" value="TreeGrafter"/>
</dbReference>
<dbReference type="PROSITE" id="PS50111">
    <property type="entry name" value="CHEMOTAXIS_TRANSDUC_2"/>
    <property type="match status" value="1"/>
</dbReference>
<dbReference type="Gene3D" id="1.10.287.950">
    <property type="entry name" value="Methyl-accepting chemotaxis protein"/>
    <property type="match status" value="1"/>
</dbReference>